<protein>
    <recommendedName>
        <fullName evidence="2">TRASH domain-containing protein</fullName>
    </recommendedName>
</protein>
<feature type="compositionally biased region" description="Basic and acidic residues" evidence="1">
    <location>
        <begin position="56"/>
        <end position="66"/>
    </location>
</feature>
<reference evidence="3" key="1">
    <citation type="journal article" date="2015" name="Nature">
        <title>Complex archaea that bridge the gap between prokaryotes and eukaryotes.</title>
        <authorList>
            <person name="Spang A."/>
            <person name="Saw J.H."/>
            <person name="Jorgensen S.L."/>
            <person name="Zaremba-Niedzwiedzka K."/>
            <person name="Martijn J."/>
            <person name="Lind A.E."/>
            <person name="van Eijk R."/>
            <person name="Schleper C."/>
            <person name="Guy L."/>
            <person name="Ettema T.J."/>
        </authorList>
    </citation>
    <scope>NUCLEOTIDE SEQUENCE</scope>
</reference>
<evidence type="ECO:0000256" key="1">
    <source>
        <dbReference type="SAM" id="MobiDB-lite"/>
    </source>
</evidence>
<dbReference type="SMART" id="SM00746">
    <property type="entry name" value="TRASH"/>
    <property type="match status" value="1"/>
</dbReference>
<dbReference type="Gene3D" id="1.10.620.20">
    <property type="entry name" value="Ribonucleotide Reductase, subunit A"/>
    <property type="match status" value="1"/>
</dbReference>
<dbReference type="EMBL" id="LAZR01034015">
    <property type="protein sequence ID" value="KKL46480.1"/>
    <property type="molecule type" value="Genomic_DNA"/>
</dbReference>
<name>A0A0F9ENJ0_9ZZZZ</name>
<dbReference type="AlphaFoldDB" id="A0A0F9ENJ0"/>
<gene>
    <name evidence="3" type="ORF">LCGC14_2345130</name>
</gene>
<dbReference type="InterPro" id="IPR007029">
    <property type="entry name" value="YHS_dom"/>
</dbReference>
<comment type="caution">
    <text evidence="3">The sequence shown here is derived from an EMBL/GenBank/DDBJ whole genome shotgun (WGS) entry which is preliminary data.</text>
</comment>
<organism evidence="3">
    <name type="scientific">marine sediment metagenome</name>
    <dbReference type="NCBI Taxonomy" id="412755"/>
    <lineage>
        <taxon>unclassified sequences</taxon>
        <taxon>metagenomes</taxon>
        <taxon>ecological metagenomes</taxon>
    </lineage>
</organism>
<dbReference type="InterPro" id="IPR009078">
    <property type="entry name" value="Ferritin-like_SF"/>
</dbReference>
<dbReference type="InterPro" id="IPR011017">
    <property type="entry name" value="TRASH_dom"/>
</dbReference>
<dbReference type="SUPFAM" id="SSF47240">
    <property type="entry name" value="Ferritin-like"/>
    <property type="match status" value="1"/>
</dbReference>
<feature type="domain" description="TRASH" evidence="2">
    <location>
        <begin position="8"/>
        <end position="46"/>
    </location>
</feature>
<dbReference type="InterPro" id="IPR012348">
    <property type="entry name" value="RNR-like"/>
</dbReference>
<feature type="region of interest" description="Disordered" evidence="1">
    <location>
        <begin position="56"/>
        <end position="79"/>
    </location>
</feature>
<accession>A0A0F9ENJ0</accession>
<sequence>MLVLNIKDPVCGKVLKKRGAVIRLTHKGKTYYFCTSACHDKFVANPKEYLDKGRGARRISHTDTHQHKQFGVGRFSKHR</sequence>
<evidence type="ECO:0000259" key="2">
    <source>
        <dbReference type="SMART" id="SM00746"/>
    </source>
</evidence>
<evidence type="ECO:0000313" key="3">
    <source>
        <dbReference type="EMBL" id="KKL46480.1"/>
    </source>
</evidence>
<dbReference type="GO" id="GO:0016491">
    <property type="term" value="F:oxidoreductase activity"/>
    <property type="evidence" value="ECO:0007669"/>
    <property type="project" value="InterPro"/>
</dbReference>
<dbReference type="Pfam" id="PF04945">
    <property type="entry name" value="YHS"/>
    <property type="match status" value="1"/>
</dbReference>
<proteinExistence type="predicted"/>